<keyword evidence="4" id="KW-1185">Reference proteome</keyword>
<dbReference type="PANTHER" id="PTHR23024:SF479">
    <property type="entry name" value="CARBOXYLESTERASE 2-RELATED"/>
    <property type="match status" value="1"/>
</dbReference>
<accession>A0AAW1IKB5</accession>
<dbReference type="Pfam" id="PF07859">
    <property type="entry name" value="Abhydrolase_3"/>
    <property type="match status" value="1"/>
</dbReference>
<reference evidence="3" key="1">
    <citation type="submission" date="2024-03" db="EMBL/GenBank/DDBJ databases">
        <title>WGS assembly of Saponaria officinalis var. Norfolk2.</title>
        <authorList>
            <person name="Jenkins J."/>
            <person name="Shu S."/>
            <person name="Grimwood J."/>
            <person name="Barry K."/>
            <person name="Goodstein D."/>
            <person name="Schmutz J."/>
            <person name="Leebens-Mack J."/>
            <person name="Osbourn A."/>
        </authorList>
    </citation>
    <scope>NUCLEOTIDE SEQUENCE [LARGE SCALE GENOMIC DNA]</scope>
    <source>
        <strain evidence="3">JIC</strain>
    </source>
</reference>
<evidence type="ECO:0000313" key="3">
    <source>
        <dbReference type="EMBL" id="KAK9689811.1"/>
    </source>
</evidence>
<dbReference type="Proteomes" id="UP001443914">
    <property type="component" value="Unassembled WGS sequence"/>
</dbReference>
<evidence type="ECO:0000256" key="1">
    <source>
        <dbReference type="ARBA" id="ARBA00010515"/>
    </source>
</evidence>
<organism evidence="3 4">
    <name type="scientific">Saponaria officinalis</name>
    <name type="common">Common soapwort</name>
    <name type="synonym">Lychnis saponaria</name>
    <dbReference type="NCBI Taxonomy" id="3572"/>
    <lineage>
        <taxon>Eukaryota</taxon>
        <taxon>Viridiplantae</taxon>
        <taxon>Streptophyta</taxon>
        <taxon>Embryophyta</taxon>
        <taxon>Tracheophyta</taxon>
        <taxon>Spermatophyta</taxon>
        <taxon>Magnoliopsida</taxon>
        <taxon>eudicotyledons</taxon>
        <taxon>Gunneridae</taxon>
        <taxon>Pentapetalae</taxon>
        <taxon>Caryophyllales</taxon>
        <taxon>Caryophyllaceae</taxon>
        <taxon>Caryophylleae</taxon>
        <taxon>Saponaria</taxon>
    </lineage>
</organism>
<dbReference type="Gene3D" id="3.40.50.1820">
    <property type="entry name" value="alpha/beta hydrolase"/>
    <property type="match status" value="1"/>
</dbReference>
<dbReference type="SUPFAM" id="SSF53474">
    <property type="entry name" value="alpha/beta-Hydrolases"/>
    <property type="match status" value="1"/>
</dbReference>
<dbReference type="PANTHER" id="PTHR23024">
    <property type="entry name" value="ARYLACETAMIDE DEACETYLASE"/>
    <property type="match status" value="1"/>
</dbReference>
<evidence type="ECO:0000313" key="4">
    <source>
        <dbReference type="Proteomes" id="UP001443914"/>
    </source>
</evidence>
<dbReference type="InterPro" id="IPR029058">
    <property type="entry name" value="AB_hydrolase_fold"/>
</dbReference>
<sequence length="304" mass="34333">MDPSTEILNDFSPRFVIYKDGRIERLLEDVHVLPSYDPLTRVHSKDVKISLGGSARIYRPDHIPECTKLPVLIYYHGGAYCLLSAFSKTFHNYLNSMVSEAQVIAISVDYRLAPEYPIPICYDDTWDVTKWVLSHSVEKGPDPWITQWGDMGRVFLAGDSAGGNMSHNMLAQATREGLVCPDKKIEGVVLVHPFFSLEKLDVTVDFLSEGKMGPHHPIFNPMRDPARMRREVMCERMLVCVDKDDELREAGIAYYDALKGSGWEGKVELLETNGGGHVFHLRNPSNEKSIEFLKVIASFIIQCS</sequence>
<gene>
    <name evidence="3" type="ORF">RND81_09G082700</name>
</gene>
<proteinExistence type="inferred from homology"/>
<feature type="domain" description="Alpha/beta hydrolase fold-3" evidence="2">
    <location>
        <begin position="72"/>
        <end position="280"/>
    </location>
</feature>
<dbReference type="InterPro" id="IPR050466">
    <property type="entry name" value="Carboxylest/Gibb_receptor"/>
</dbReference>
<protein>
    <recommendedName>
        <fullName evidence="2">Alpha/beta hydrolase fold-3 domain-containing protein</fullName>
    </recommendedName>
</protein>
<comment type="caution">
    <text evidence="3">The sequence shown here is derived from an EMBL/GenBank/DDBJ whole genome shotgun (WGS) entry which is preliminary data.</text>
</comment>
<dbReference type="AlphaFoldDB" id="A0AAW1IKB5"/>
<name>A0AAW1IKB5_SAPOF</name>
<dbReference type="EMBL" id="JBDFQZ010000009">
    <property type="protein sequence ID" value="KAK9689811.1"/>
    <property type="molecule type" value="Genomic_DNA"/>
</dbReference>
<dbReference type="GO" id="GO:0016787">
    <property type="term" value="F:hydrolase activity"/>
    <property type="evidence" value="ECO:0007669"/>
    <property type="project" value="InterPro"/>
</dbReference>
<comment type="similarity">
    <text evidence="1">Belongs to the 'GDXG' lipolytic enzyme family.</text>
</comment>
<evidence type="ECO:0000259" key="2">
    <source>
        <dbReference type="Pfam" id="PF07859"/>
    </source>
</evidence>
<dbReference type="InterPro" id="IPR013094">
    <property type="entry name" value="AB_hydrolase_3"/>
</dbReference>